<dbReference type="Proteomes" id="UP000799757">
    <property type="component" value="Unassembled WGS sequence"/>
</dbReference>
<keyword evidence="5" id="KW-1185">Reference proteome</keyword>
<proteinExistence type="inferred from homology"/>
<feature type="region of interest" description="Disordered" evidence="3">
    <location>
        <begin position="1"/>
        <end position="28"/>
    </location>
</feature>
<keyword evidence="1" id="KW-0560">Oxidoreductase</keyword>
<dbReference type="AlphaFoldDB" id="A0A6A6WRW9"/>
<dbReference type="EMBL" id="MU002399">
    <property type="protein sequence ID" value="KAF2786836.1"/>
    <property type="molecule type" value="Genomic_DNA"/>
</dbReference>
<dbReference type="PANTHER" id="PTHR34598:SF3">
    <property type="entry name" value="OXIDOREDUCTASE AN1597"/>
    <property type="match status" value="1"/>
</dbReference>
<accession>A0A6A6WRW9</accession>
<dbReference type="GO" id="GO:0016491">
    <property type="term" value="F:oxidoreductase activity"/>
    <property type="evidence" value="ECO:0007669"/>
    <property type="project" value="UniProtKB-KW"/>
</dbReference>
<protein>
    <recommendedName>
        <fullName evidence="6">CmcJ-like methyltransferase</fullName>
    </recommendedName>
</protein>
<reference evidence="4" key="1">
    <citation type="journal article" date="2020" name="Stud. Mycol.">
        <title>101 Dothideomycetes genomes: a test case for predicting lifestyles and emergence of pathogens.</title>
        <authorList>
            <person name="Haridas S."/>
            <person name="Albert R."/>
            <person name="Binder M."/>
            <person name="Bloem J."/>
            <person name="Labutti K."/>
            <person name="Salamov A."/>
            <person name="Andreopoulos B."/>
            <person name="Baker S."/>
            <person name="Barry K."/>
            <person name="Bills G."/>
            <person name="Bluhm B."/>
            <person name="Cannon C."/>
            <person name="Castanera R."/>
            <person name="Culley D."/>
            <person name="Daum C."/>
            <person name="Ezra D."/>
            <person name="Gonzalez J."/>
            <person name="Henrissat B."/>
            <person name="Kuo A."/>
            <person name="Liang C."/>
            <person name="Lipzen A."/>
            <person name="Lutzoni F."/>
            <person name="Magnuson J."/>
            <person name="Mondo S."/>
            <person name="Nolan M."/>
            <person name="Ohm R."/>
            <person name="Pangilinan J."/>
            <person name="Park H.-J."/>
            <person name="Ramirez L."/>
            <person name="Alfaro M."/>
            <person name="Sun H."/>
            <person name="Tritt A."/>
            <person name="Yoshinaga Y."/>
            <person name="Zwiers L.-H."/>
            <person name="Turgeon B."/>
            <person name="Goodwin S."/>
            <person name="Spatafora J."/>
            <person name="Crous P."/>
            <person name="Grigoriev I."/>
        </authorList>
    </citation>
    <scope>NUCLEOTIDE SEQUENCE</scope>
    <source>
        <strain evidence="4">CBS 109.77</strain>
    </source>
</reference>
<evidence type="ECO:0008006" key="6">
    <source>
        <dbReference type="Google" id="ProtNLM"/>
    </source>
</evidence>
<evidence type="ECO:0000313" key="4">
    <source>
        <dbReference type="EMBL" id="KAF2786836.1"/>
    </source>
</evidence>
<name>A0A6A6WRW9_9PLEO</name>
<gene>
    <name evidence="4" type="ORF">K505DRAFT_343458</name>
</gene>
<dbReference type="NCBIfam" id="NF041278">
    <property type="entry name" value="CmcJ_NvfI_EfuI"/>
    <property type="match status" value="1"/>
</dbReference>
<evidence type="ECO:0000256" key="1">
    <source>
        <dbReference type="ARBA" id="ARBA00023002"/>
    </source>
</evidence>
<organism evidence="4 5">
    <name type="scientific">Melanomma pulvis-pyrius CBS 109.77</name>
    <dbReference type="NCBI Taxonomy" id="1314802"/>
    <lineage>
        <taxon>Eukaryota</taxon>
        <taxon>Fungi</taxon>
        <taxon>Dikarya</taxon>
        <taxon>Ascomycota</taxon>
        <taxon>Pezizomycotina</taxon>
        <taxon>Dothideomycetes</taxon>
        <taxon>Pleosporomycetidae</taxon>
        <taxon>Pleosporales</taxon>
        <taxon>Melanommataceae</taxon>
        <taxon>Melanomma</taxon>
    </lineage>
</organism>
<dbReference type="PANTHER" id="PTHR34598">
    <property type="entry name" value="BLL6449 PROTEIN"/>
    <property type="match status" value="1"/>
</dbReference>
<evidence type="ECO:0000256" key="2">
    <source>
        <dbReference type="ARBA" id="ARBA00023604"/>
    </source>
</evidence>
<dbReference type="InterPro" id="IPR044053">
    <property type="entry name" value="AsaB-like"/>
</dbReference>
<evidence type="ECO:0000313" key="5">
    <source>
        <dbReference type="Proteomes" id="UP000799757"/>
    </source>
</evidence>
<sequence>MSTTETLTKTVNPTSLSLNNHHATSNVGHNDNAIQADVAYLKYEPTHELEKLYTMNYDTGGTFPRTNAKNELNTISIQNIRKMKAPPSFDTCGFATRKLQSVLKMADFDDSAKVEDVFYTEVKDLLKEMYPDACAIEVLEHQIRKRTQQFPYHTGEPYKNLLPTTLVHIDFTSESAALTGRAVFKDSADRYPNLLVVNLWKSLQGPGDDWPLALCDVRTVDYEKDVVSQDLVFDNRFNENLRVYYSDKHKWYYYANLQDDEIVVFQQMDSRARSGRGVPHSGFLNPCADEDAAPRVSVEIRVFINFK</sequence>
<dbReference type="OrthoDB" id="412788at2759"/>
<comment type="similarity">
    <text evidence="2">Belongs to the asaB hydroxylase/desaturase family.</text>
</comment>
<evidence type="ECO:0000256" key="3">
    <source>
        <dbReference type="SAM" id="MobiDB-lite"/>
    </source>
</evidence>